<name>B1C763_9FIRM</name>
<organism evidence="1 2">
    <name type="scientific">Anaerofustis stercorihominis DSM 17244</name>
    <dbReference type="NCBI Taxonomy" id="445971"/>
    <lineage>
        <taxon>Bacteria</taxon>
        <taxon>Bacillati</taxon>
        <taxon>Bacillota</taxon>
        <taxon>Clostridia</taxon>
        <taxon>Eubacteriales</taxon>
        <taxon>Eubacteriaceae</taxon>
        <taxon>Anaerofustis</taxon>
    </lineage>
</organism>
<accession>B1C763</accession>
<reference evidence="1" key="1">
    <citation type="submission" date="2008-01" db="EMBL/GenBank/DDBJ databases">
        <authorList>
            <person name="Fulton L."/>
            <person name="Clifton S."/>
            <person name="Fulton B."/>
            <person name="Xu J."/>
            <person name="Minx P."/>
            <person name="Pepin K.H."/>
            <person name="Johnson M."/>
            <person name="Thiruvilangam P."/>
            <person name="Bhonagiri V."/>
            <person name="Nash W.E."/>
            <person name="Mardis E.R."/>
            <person name="Wilson R.K."/>
        </authorList>
    </citation>
    <scope>NUCLEOTIDE SEQUENCE [LARGE SCALE GENOMIC DNA]</scope>
    <source>
        <strain evidence="1">DSM 17244</strain>
    </source>
</reference>
<keyword evidence="2" id="KW-1185">Reference proteome</keyword>
<evidence type="ECO:0000313" key="2">
    <source>
        <dbReference type="Proteomes" id="UP000005178"/>
    </source>
</evidence>
<dbReference type="EMBL" id="ABIL02000005">
    <property type="protein sequence ID" value="EDS72850.1"/>
    <property type="molecule type" value="Genomic_DNA"/>
</dbReference>
<protein>
    <submittedName>
        <fullName evidence="1">Uncharacterized protein</fullName>
    </submittedName>
</protein>
<comment type="caution">
    <text evidence="1">The sequence shown here is derived from an EMBL/GenBank/DDBJ whole genome shotgun (WGS) entry which is preliminary data.</text>
</comment>
<reference evidence="1" key="2">
    <citation type="submission" date="2013-08" db="EMBL/GenBank/DDBJ databases">
        <title>Draft genome sequence of Anaerofustis stercorihominis (DSM 17244).</title>
        <authorList>
            <person name="Sudarsanam P."/>
            <person name="Ley R."/>
            <person name="Guruge J."/>
            <person name="Turnbaugh P.J."/>
            <person name="Mahowald M."/>
            <person name="Liep D."/>
            <person name="Gordon J."/>
        </authorList>
    </citation>
    <scope>NUCLEOTIDE SEQUENCE</scope>
    <source>
        <strain evidence="1">DSM 17244</strain>
    </source>
</reference>
<evidence type="ECO:0000313" key="1">
    <source>
        <dbReference type="EMBL" id="EDS72850.1"/>
    </source>
</evidence>
<dbReference type="AlphaFoldDB" id="B1C763"/>
<dbReference type="Proteomes" id="UP000005178">
    <property type="component" value="Unassembled WGS sequence"/>
</dbReference>
<sequence length="52" mass="6414">MLYNNKEHYSINIIKNKYFVYIISDIEYNNEVRFNTDLNYKIDFMDKKGIDI</sequence>
<dbReference type="HOGENOM" id="CLU_3076169_0_0_9"/>
<gene>
    <name evidence="1" type="ORF">ANASTE_00562</name>
</gene>
<proteinExistence type="predicted"/>